<reference evidence="3" key="1">
    <citation type="journal article" date="2020" name="G3 (Bethesda)">
        <title>High-Quality Assemblies for Three Invasive Social Wasps from the &lt;i&gt;Vespula&lt;/i&gt; Genus.</title>
        <authorList>
            <person name="Harrop T.W.R."/>
            <person name="Guhlin J."/>
            <person name="McLaughlin G.M."/>
            <person name="Permina E."/>
            <person name="Stockwell P."/>
            <person name="Gilligan J."/>
            <person name="Le Lec M.F."/>
            <person name="Gruber M.A.M."/>
            <person name="Quinn O."/>
            <person name="Lovegrove M."/>
            <person name="Duncan E.J."/>
            <person name="Remnant E.J."/>
            <person name="Van Eeckhoven J."/>
            <person name="Graham B."/>
            <person name="Knapp R.A."/>
            <person name="Langford K.W."/>
            <person name="Kronenberg Z."/>
            <person name="Press M.O."/>
            <person name="Eacker S.M."/>
            <person name="Wilson-Rankin E.E."/>
            <person name="Purcell J."/>
            <person name="Lester P.J."/>
            <person name="Dearden P.K."/>
        </authorList>
    </citation>
    <scope>NUCLEOTIDE SEQUENCE</scope>
    <source>
        <strain evidence="3">Volc-1</strain>
    </source>
</reference>
<proteinExistence type="predicted"/>
<evidence type="ECO:0000313" key="4">
    <source>
        <dbReference type="Proteomes" id="UP000600918"/>
    </source>
</evidence>
<dbReference type="Proteomes" id="UP000600918">
    <property type="component" value="Unassembled WGS sequence"/>
</dbReference>
<keyword evidence="2" id="KW-0812">Transmembrane</keyword>
<keyword evidence="2" id="KW-0472">Membrane</keyword>
<feature type="compositionally biased region" description="Basic and acidic residues" evidence="1">
    <location>
        <begin position="53"/>
        <end position="64"/>
    </location>
</feature>
<evidence type="ECO:0000256" key="1">
    <source>
        <dbReference type="SAM" id="MobiDB-lite"/>
    </source>
</evidence>
<protein>
    <submittedName>
        <fullName evidence="3">Uncharacterized protein</fullName>
    </submittedName>
</protein>
<name>A0A834JJY3_VESPE</name>
<organism evidence="3 4">
    <name type="scientific">Vespula pensylvanica</name>
    <name type="common">Western yellow jacket</name>
    <name type="synonym">Wasp</name>
    <dbReference type="NCBI Taxonomy" id="30213"/>
    <lineage>
        <taxon>Eukaryota</taxon>
        <taxon>Metazoa</taxon>
        <taxon>Ecdysozoa</taxon>
        <taxon>Arthropoda</taxon>
        <taxon>Hexapoda</taxon>
        <taxon>Insecta</taxon>
        <taxon>Pterygota</taxon>
        <taxon>Neoptera</taxon>
        <taxon>Endopterygota</taxon>
        <taxon>Hymenoptera</taxon>
        <taxon>Apocrita</taxon>
        <taxon>Aculeata</taxon>
        <taxon>Vespoidea</taxon>
        <taxon>Vespidae</taxon>
        <taxon>Vespinae</taxon>
        <taxon>Vespula</taxon>
    </lineage>
</organism>
<feature type="compositionally biased region" description="Basic and acidic residues" evidence="1">
    <location>
        <begin position="70"/>
        <end position="85"/>
    </location>
</feature>
<feature type="region of interest" description="Disordered" evidence="1">
    <location>
        <begin position="43"/>
        <end position="85"/>
    </location>
</feature>
<sequence>MYLRCTVYWCCVTVAVIAVAVAVAVAAVAIIDKDSNVRSFSGTTALSSGNFDQKTEKRFPLDKTRHFHPDHHDPDDREQRKKSRE</sequence>
<dbReference type="AlphaFoldDB" id="A0A834JJY3"/>
<evidence type="ECO:0000313" key="3">
    <source>
        <dbReference type="EMBL" id="KAF7389425.1"/>
    </source>
</evidence>
<evidence type="ECO:0000256" key="2">
    <source>
        <dbReference type="SAM" id="Phobius"/>
    </source>
</evidence>
<feature type="compositionally biased region" description="Polar residues" evidence="1">
    <location>
        <begin position="43"/>
        <end position="52"/>
    </location>
</feature>
<gene>
    <name evidence="3" type="ORF">H0235_017909</name>
</gene>
<feature type="transmembrane region" description="Helical" evidence="2">
    <location>
        <begin position="6"/>
        <end position="31"/>
    </location>
</feature>
<keyword evidence="2" id="KW-1133">Transmembrane helix</keyword>
<comment type="caution">
    <text evidence="3">The sequence shown here is derived from an EMBL/GenBank/DDBJ whole genome shotgun (WGS) entry which is preliminary data.</text>
</comment>
<accession>A0A834JJY3</accession>
<dbReference type="EMBL" id="JACSDY010000024">
    <property type="protein sequence ID" value="KAF7389425.1"/>
    <property type="molecule type" value="Genomic_DNA"/>
</dbReference>
<keyword evidence="4" id="KW-1185">Reference proteome</keyword>